<proteinExistence type="predicted"/>
<evidence type="ECO:0000313" key="3">
    <source>
        <dbReference type="Proteomes" id="UP000828390"/>
    </source>
</evidence>
<dbReference type="AlphaFoldDB" id="A0A9D4QLQ1"/>
<reference evidence="2" key="1">
    <citation type="journal article" date="2019" name="bioRxiv">
        <title>The Genome of the Zebra Mussel, Dreissena polymorpha: A Resource for Invasive Species Research.</title>
        <authorList>
            <person name="McCartney M.A."/>
            <person name="Auch B."/>
            <person name="Kono T."/>
            <person name="Mallez S."/>
            <person name="Zhang Y."/>
            <person name="Obille A."/>
            <person name="Becker A."/>
            <person name="Abrahante J.E."/>
            <person name="Garbe J."/>
            <person name="Badalamenti J.P."/>
            <person name="Herman A."/>
            <person name="Mangelson H."/>
            <person name="Liachko I."/>
            <person name="Sullivan S."/>
            <person name="Sone E.D."/>
            <person name="Koren S."/>
            <person name="Silverstein K.A.T."/>
            <person name="Beckman K.B."/>
            <person name="Gohl D.M."/>
        </authorList>
    </citation>
    <scope>NUCLEOTIDE SEQUENCE</scope>
    <source>
        <strain evidence="2">Duluth1</strain>
        <tissue evidence="2">Whole animal</tissue>
    </source>
</reference>
<accession>A0A9D4QLQ1</accession>
<reference evidence="2" key="2">
    <citation type="submission" date="2020-11" db="EMBL/GenBank/DDBJ databases">
        <authorList>
            <person name="McCartney M.A."/>
            <person name="Auch B."/>
            <person name="Kono T."/>
            <person name="Mallez S."/>
            <person name="Becker A."/>
            <person name="Gohl D.M."/>
            <person name="Silverstein K.A.T."/>
            <person name="Koren S."/>
            <person name="Bechman K.B."/>
            <person name="Herman A."/>
            <person name="Abrahante J.E."/>
            <person name="Garbe J."/>
        </authorList>
    </citation>
    <scope>NUCLEOTIDE SEQUENCE</scope>
    <source>
        <strain evidence="2">Duluth1</strain>
        <tissue evidence="2">Whole animal</tissue>
    </source>
</reference>
<comment type="caution">
    <text evidence="2">The sequence shown here is derived from an EMBL/GenBank/DDBJ whole genome shotgun (WGS) entry which is preliminary data.</text>
</comment>
<name>A0A9D4QLQ1_DREPO</name>
<feature type="region of interest" description="Disordered" evidence="1">
    <location>
        <begin position="1"/>
        <end position="30"/>
    </location>
</feature>
<evidence type="ECO:0000256" key="1">
    <source>
        <dbReference type="SAM" id="MobiDB-lite"/>
    </source>
</evidence>
<evidence type="ECO:0000313" key="2">
    <source>
        <dbReference type="EMBL" id="KAH3834780.1"/>
    </source>
</evidence>
<dbReference type="EMBL" id="JAIWYP010000004">
    <property type="protein sequence ID" value="KAH3834780.1"/>
    <property type="molecule type" value="Genomic_DNA"/>
</dbReference>
<organism evidence="2 3">
    <name type="scientific">Dreissena polymorpha</name>
    <name type="common">Zebra mussel</name>
    <name type="synonym">Mytilus polymorpha</name>
    <dbReference type="NCBI Taxonomy" id="45954"/>
    <lineage>
        <taxon>Eukaryota</taxon>
        <taxon>Metazoa</taxon>
        <taxon>Spiralia</taxon>
        <taxon>Lophotrochozoa</taxon>
        <taxon>Mollusca</taxon>
        <taxon>Bivalvia</taxon>
        <taxon>Autobranchia</taxon>
        <taxon>Heteroconchia</taxon>
        <taxon>Euheterodonta</taxon>
        <taxon>Imparidentia</taxon>
        <taxon>Neoheterodontei</taxon>
        <taxon>Myida</taxon>
        <taxon>Dreissenoidea</taxon>
        <taxon>Dreissenidae</taxon>
        <taxon>Dreissena</taxon>
    </lineage>
</organism>
<sequence length="95" mass="10656">MNSPPGAPPISSPVRATPASPLTTQTVDQRFGDKMEAFRWKERAHHMEQLLHVTLQELGTCVAQLRGGMAEEEAAEQLHLLWQNMHSKLNIPMDN</sequence>
<dbReference type="Proteomes" id="UP000828390">
    <property type="component" value="Unassembled WGS sequence"/>
</dbReference>
<protein>
    <submittedName>
        <fullName evidence="2">Uncharacterized protein</fullName>
    </submittedName>
</protein>
<feature type="compositionally biased region" description="Pro residues" evidence="1">
    <location>
        <begin position="1"/>
        <end position="11"/>
    </location>
</feature>
<keyword evidence="3" id="KW-1185">Reference proteome</keyword>
<gene>
    <name evidence="2" type="ORF">DPMN_108115</name>
</gene>